<dbReference type="OrthoDB" id="9795361at2"/>
<keyword evidence="2" id="KW-0732">Signal</keyword>
<dbReference type="STRING" id="371602.SAMN04487984_1200"/>
<dbReference type="PIRSF" id="PIRSF012509">
    <property type="entry name" value="CamS"/>
    <property type="match status" value="1"/>
</dbReference>
<dbReference type="RefSeq" id="WP_159444443.1">
    <property type="nucleotide sequence ID" value="NZ_FWXK01000006.1"/>
</dbReference>
<protein>
    <submittedName>
        <fullName evidence="3">Protein involved in sex pheromone biosynthesis</fullName>
    </submittedName>
</protein>
<feature type="signal peptide" evidence="2">
    <location>
        <begin position="1"/>
        <end position="19"/>
    </location>
</feature>
<gene>
    <name evidence="3" type="ORF">SAMN04487984_1200</name>
</gene>
<organism evidence="3 4">
    <name type="scientific">Aerococcus suis</name>
    <dbReference type="NCBI Taxonomy" id="371602"/>
    <lineage>
        <taxon>Bacteria</taxon>
        <taxon>Bacillati</taxon>
        <taxon>Bacillota</taxon>
        <taxon>Bacilli</taxon>
        <taxon>Lactobacillales</taxon>
        <taxon>Aerococcaceae</taxon>
        <taxon>Aerococcus</taxon>
    </lineage>
</organism>
<keyword evidence="4" id="KW-1185">Reference proteome</keyword>
<dbReference type="EMBL" id="FWXK01000006">
    <property type="protein sequence ID" value="SMC44680.1"/>
    <property type="molecule type" value="Genomic_DNA"/>
</dbReference>
<dbReference type="CDD" id="cd13440">
    <property type="entry name" value="CamS_repeat_2"/>
    <property type="match status" value="1"/>
</dbReference>
<evidence type="ECO:0000256" key="2">
    <source>
        <dbReference type="SAM" id="SignalP"/>
    </source>
</evidence>
<dbReference type="PROSITE" id="PS51257">
    <property type="entry name" value="PROKAR_LIPOPROTEIN"/>
    <property type="match status" value="1"/>
</dbReference>
<dbReference type="Proteomes" id="UP000243884">
    <property type="component" value="Unassembled WGS sequence"/>
</dbReference>
<dbReference type="Gene3D" id="3.10.570.10">
    <property type="entry name" value="sex pheromone staph- cam373 precursor domain"/>
    <property type="match status" value="1"/>
</dbReference>
<sequence length="371" mass="40951">MVKKTWQMLTITALTLSLAACQQFKELPDPNESSDKVSNESTQQLSDDYYQAVVEDNNYEVNQTSGLTVGPTSQANTENLEEGLYQLAQGAFPTDEYLLKEGTAISEETANNWLGTKNDDNPEGLNPDGYNASSRDKFEPRYLNSIIEYDLMQEQDDGSMKLGGISIALAMNESDTFTSDDDSEESVEIKRDTQKAKGQEMAKEIVSRLRKQDKYKDVPIQVGIFANAPSDDVGGGTFISEAMASEGKNLDDWTEYKTDYIVFGVDDAPNEEDSEAFQTFQSDVEDLFPQLSGITGVGRYEDGDLEHIDVTINSQFDGYTETVALTQRTMDSAENLFNKNIAVDIEIISPEGTRAVLSRPAGADTFTSTIS</sequence>
<evidence type="ECO:0000313" key="4">
    <source>
        <dbReference type="Proteomes" id="UP000243884"/>
    </source>
</evidence>
<evidence type="ECO:0000256" key="1">
    <source>
        <dbReference type="SAM" id="MobiDB-lite"/>
    </source>
</evidence>
<dbReference type="InterPro" id="IPR011426">
    <property type="entry name" value="CamS"/>
</dbReference>
<reference evidence="4" key="1">
    <citation type="submission" date="2017-04" db="EMBL/GenBank/DDBJ databases">
        <authorList>
            <person name="Varghese N."/>
            <person name="Submissions S."/>
        </authorList>
    </citation>
    <scope>NUCLEOTIDE SEQUENCE [LARGE SCALE GENOMIC DNA]</scope>
    <source>
        <strain evidence="4">DSM 21500</strain>
    </source>
</reference>
<feature type="region of interest" description="Disordered" evidence="1">
    <location>
        <begin position="110"/>
        <end position="136"/>
    </location>
</feature>
<dbReference type="CDD" id="cd13441">
    <property type="entry name" value="CamS_repeat_1"/>
    <property type="match status" value="1"/>
</dbReference>
<evidence type="ECO:0000313" key="3">
    <source>
        <dbReference type="EMBL" id="SMC44680.1"/>
    </source>
</evidence>
<dbReference type="AlphaFoldDB" id="A0A1W1Z8B1"/>
<accession>A0A1W1Z8B1</accession>
<proteinExistence type="predicted"/>
<name>A0A1W1Z8B1_9LACT</name>
<dbReference type="Pfam" id="PF07537">
    <property type="entry name" value="CamS"/>
    <property type="match status" value="1"/>
</dbReference>
<feature type="chain" id="PRO_5038727610" evidence="2">
    <location>
        <begin position="20"/>
        <end position="371"/>
    </location>
</feature>